<dbReference type="PaxDb" id="214684-A0A0S2LIX4"/>
<keyword evidence="2" id="KW-0863">Zinc-finger</keyword>
<dbReference type="Pfam" id="PF01428">
    <property type="entry name" value="zf-AN1"/>
    <property type="match status" value="1"/>
</dbReference>
<keyword evidence="3" id="KW-0862">Zinc</keyword>
<feature type="region of interest" description="Disordered" evidence="4">
    <location>
        <begin position="170"/>
        <end position="189"/>
    </location>
</feature>
<dbReference type="SUPFAM" id="SSF118310">
    <property type="entry name" value="AN1-like Zinc finger"/>
    <property type="match status" value="2"/>
</dbReference>
<evidence type="ECO:0000256" key="1">
    <source>
        <dbReference type="ARBA" id="ARBA00022723"/>
    </source>
</evidence>
<dbReference type="AlphaFoldDB" id="A0A0S2LIX4"/>
<evidence type="ECO:0000313" key="7">
    <source>
        <dbReference type="Proteomes" id="UP000002149"/>
    </source>
</evidence>
<dbReference type="Gene3D" id="4.10.1110.10">
    <property type="entry name" value="AN1-like Zinc finger"/>
    <property type="match status" value="2"/>
</dbReference>
<dbReference type="RefSeq" id="XP_024514456.1">
    <property type="nucleotide sequence ID" value="XM_024658777.1"/>
</dbReference>
<dbReference type="InterPro" id="IPR000058">
    <property type="entry name" value="Znf_AN1"/>
</dbReference>
<protein>
    <recommendedName>
        <fullName evidence="5">AN1-type domain-containing protein</fullName>
    </recommendedName>
</protein>
<accession>A0A0S2LIX4</accession>
<dbReference type="Proteomes" id="UP000002149">
    <property type="component" value="Chromosome 10"/>
</dbReference>
<evidence type="ECO:0000256" key="3">
    <source>
        <dbReference type="ARBA" id="ARBA00022833"/>
    </source>
</evidence>
<feature type="domain" description="AN1-type" evidence="5">
    <location>
        <begin position="94"/>
        <end position="116"/>
    </location>
</feature>
<keyword evidence="7" id="KW-1185">Reference proteome</keyword>
<dbReference type="VEuPathDB" id="FungiDB:CNJ02553"/>
<name>A0A0S2LIX4_CRYD1</name>
<dbReference type="GeneID" id="36393074"/>
<gene>
    <name evidence="6" type="ordered locus">CNJ02553</name>
</gene>
<sequence>MSLLAPGTRCSSCTLVDFLPLLCPSCDLPFCPNHIYIHQPCSSLGSTSSHGVAVGKLDRGKKTCEKEGCERETIESVAGVSGRDEEEGIIAREVRCEGCGGAFCTSHRAQTSHSCPAPLIHNARHDAFLVRRSQAEDLIAKNFTGHRDRTERKMPTQRDVVKKPRIEEERLPPSLQPAQTTSTISQELTQGEAKVEKKIKSKAEKLWDIHLRKVRSTATRLGGGANIPDTEKVFFEWGVDLTGAKVKVWKGKWDIKLERAWIGEDTPIGKVMDLIIAQSKTSRTTDTKFSLVQLYPTSDGLPSTTSLSPSQPAKAVTQGAALILVRGEMV</sequence>
<feature type="compositionally biased region" description="Polar residues" evidence="4">
    <location>
        <begin position="176"/>
        <end position="189"/>
    </location>
</feature>
<evidence type="ECO:0000256" key="2">
    <source>
        <dbReference type="ARBA" id="ARBA00022771"/>
    </source>
</evidence>
<organism evidence="6 7">
    <name type="scientific">Cryptococcus deneoformans (strain JEC21 / ATCC MYA-565)</name>
    <name type="common">Cryptococcus neoformans var. neoformans serotype D</name>
    <dbReference type="NCBI Taxonomy" id="214684"/>
    <lineage>
        <taxon>Eukaryota</taxon>
        <taxon>Fungi</taxon>
        <taxon>Dikarya</taxon>
        <taxon>Basidiomycota</taxon>
        <taxon>Agaricomycotina</taxon>
        <taxon>Tremellomycetes</taxon>
        <taxon>Tremellales</taxon>
        <taxon>Cryptococcaceae</taxon>
        <taxon>Cryptococcus</taxon>
        <taxon>Cryptococcus neoformans species complex</taxon>
    </lineage>
</organism>
<keyword evidence="1" id="KW-0479">Metal-binding</keyword>
<dbReference type="OrthoDB" id="431929at2759"/>
<dbReference type="STRING" id="214684.A0A0S2LIX4"/>
<dbReference type="KEGG" id="cne:CNJ02553"/>
<evidence type="ECO:0000259" key="5">
    <source>
        <dbReference type="Pfam" id="PF01428"/>
    </source>
</evidence>
<dbReference type="InterPro" id="IPR035896">
    <property type="entry name" value="AN1-like_Znf"/>
</dbReference>
<dbReference type="GO" id="GO:0005737">
    <property type="term" value="C:cytoplasm"/>
    <property type="evidence" value="ECO:0000318"/>
    <property type="project" value="GO_Central"/>
</dbReference>
<dbReference type="InParanoid" id="A0A0S2LIX4"/>
<dbReference type="GO" id="GO:0008270">
    <property type="term" value="F:zinc ion binding"/>
    <property type="evidence" value="ECO:0007669"/>
    <property type="project" value="UniProtKB-KW"/>
</dbReference>
<evidence type="ECO:0000313" key="6">
    <source>
        <dbReference type="EMBL" id="ALO60917.1"/>
    </source>
</evidence>
<dbReference type="EMBL" id="AE017350">
    <property type="protein sequence ID" value="ALO60917.1"/>
    <property type="molecule type" value="Genomic_DNA"/>
</dbReference>
<proteinExistence type="predicted"/>
<dbReference type="PANTHER" id="PTHR14677:SF40">
    <property type="entry name" value="CDC48-ASSOCIATED UBIQUITIN-LIKE_ZINC FINGER PROTEIN 1"/>
    <property type="match status" value="1"/>
</dbReference>
<dbReference type="PANTHER" id="PTHR14677">
    <property type="entry name" value="ARSENITE INDUCUBLE RNA ASSOCIATED PROTEIN AIP-1-RELATED"/>
    <property type="match status" value="1"/>
</dbReference>
<evidence type="ECO:0000256" key="4">
    <source>
        <dbReference type="SAM" id="MobiDB-lite"/>
    </source>
</evidence>
<reference evidence="6 7" key="1">
    <citation type="journal article" date="2005" name="Science">
        <title>The genome of the basidiomycetous yeast and human pathogen Cryptococcus neoformans.</title>
        <authorList>
            <person name="Loftus B.J."/>
            <person name="Fung E."/>
            <person name="Roncaglia P."/>
            <person name="Rowley D."/>
            <person name="Amedeo P."/>
            <person name="Bruno D."/>
            <person name="Vamathevan J."/>
            <person name="Miranda M."/>
            <person name="Anderson I.J."/>
            <person name="Fraser J.A."/>
            <person name="Allen J.E."/>
            <person name="Bosdet I.E."/>
            <person name="Brent M.R."/>
            <person name="Chiu R."/>
            <person name="Doering T.L."/>
            <person name="Donlin M.J."/>
            <person name="D'Souza C.A."/>
            <person name="Fox D.S."/>
            <person name="Grinberg V."/>
            <person name="Fu J."/>
            <person name="Fukushima M."/>
            <person name="Haas B.J."/>
            <person name="Huang J.C."/>
            <person name="Janbon G."/>
            <person name="Jones S.J."/>
            <person name="Koo H.L."/>
            <person name="Krzywinski M.I."/>
            <person name="Kwon-Chung J.K."/>
            <person name="Lengeler K.B."/>
            <person name="Maiti R."/>
            <person name="Marra M.A."/>
            <person name="Marra R.E."/>
            <person name="Mathewson C.A."/>
            <person name="Mitchell T.G."/>
            <person name="Pertea M."/>
            <person name="Riggs F.R."/>
            <person name="Salzberg S.L."/>
            <person name="Schein J.E."/>
            <person name="Shvartsbeyn A."/>
            <person name="Shin H."/>
            <person name="Shumway M."/>
            <person name="Specht C.A."/>
            <person name="Suh B.B."/>
            <person name="Tenney A."/>
            <person name="Utterback T.R."/>
            <person name="Wickes B.L."/>
            <person name="Wortman J.R."/>
            <person name="Wye N.H."/>
            <person name="Kronstad J.W."/>
            <person name="Lodge J.K."/>
            <person name="Heitman J."/>
            <person name="Davis R.W."/>
            <person name="Fraser C.M."/>
            <person name="Hyman R.W."/>
        </authorList>
    </citation>
    <scope>NUCLEOTIDE SEQUENCE [LARGE SCALE GENOMIC DNA]</scope>
    <source>
        <strain evidence="7">JEC21 / ATCC MYA-565</strain>
    </source>
</reference>